<accession>A0A2L2LFL3</accession>
<dbReference type="GO" id="GO:0016747">
    <property type="term" value="F:acyltransferase activity, transferring groups other than amino-acyl groups"/>
    <property type="evidence" value="ECO:0007669"/>
    <property type="project" value="InterPro"/>
</dbReference>
<evidence type="ECO:0000256" key="1">
    <source>
        <dbReference type="SAM" id="Phobius"/>
    </source>
</evidence>
<feature type="domain" description="Acyltransferase 3" evidence="2">
    <location>
        <begin position="3"/>
        <end position="324"/>
    </location>
</feature>
<proteinExistence type="predicted"/>
<reference evidence="3 4" key="1">
    <citation type="submission" date="2018-02" db="EMBL/GenBank/DDBJ databases">
        <title>Complete genome sequence of Agrobacterium tumefaciens 1D1609.</title>
        <authorList>
            <person name="Cho S.-T."/>
            <person name="Haryono M."/>
            <person name="Chang H.-H."/>
            <person name="Santos M.N."/>
            <person name="Lai E.-M."/>
            <person name="Kuo C.-H."/>
        </authorList>
    </citation>
    <scope>NUCLEOTIDE SEQUENCE [LARGE SCALE GENOMIC DNA]</scope>
    <source>
        <strain evidence="3 4">1D1609</strain>
    </source>
</reference>
<sequence length="353" mass="39697">MIKNLHALRAVAALMVVYVHIVPNLRRAYEDLPIFVSANAGVDIFFVLSGFLMVTSTEKSQTTILEFYFNRMARIVPLYWLLNLLICTTYFLGLKPIGVISLQLDSVLKSFLFLPVHRNGVDYPILYVGWTLIYEIFFYLLFGFFVQMKYRIYASIFVTLIVTILGGLPLVLNVGDSVFARFYTNPIMLDFALGVWLAHLSLAYDFRRLPAYSLISSALAGGLLVAIPDIISLPSFEGFIRPATWGLGGSLIIFTLIGLEKRGLYLNYSPVITIGSASYAIYLIHPFVLQIVEKVTSPVVEYPLIYAVLTVLSGLGLTILISAVVWRRFEIPANKALRNWYTARTLRIHSNAV</sequence>
<feature type="transmembrane region" description="Helical" evidence="1">
    <location>
        <begin position="271"/>
        <end position="292"/>
    </location>
</feature>
<organism evidence="3 4">
    <name type="scientific">Agrobacterium tumefaciens</name>
    <dbReference type="NCBI Taxonomy" id="358"/>
    <lineage>
        <taxon>Bacteria</taxon>
        <taxon>Pseudomonadati</taxon>
        <taxon>Pseudomonadota</taxon>
        <taxon>Alphaproteobacteria</taxon>
        <taxon>Hyphomicrobiales</taxon>
        <taxon>Rhizobiaceae</taxon>
        <taxon>Rhizobium/Agrobacterium group</taxon>
        <taxon>Agrobacterium</taxon>
        <taxon>Agrobacterium tumefaciens complex</taxon>
    </lineage>
</organism>
<feature type="transmembrane region" description="Helical" evidence="1">
    <location>
        <begin position="178"/>
        <end position="197"/>
    </location>
</feature>
<dbReference type="InterPro" id="IPR002656">
    <property type="entry name" value="Acyl_transf_3_dom"/>
</dbReference>
<dbReference type="AlphaFoldDB" id="A0A2L2LFL3"/>
<protein>
    <submittedName>
        <fullName evidence="3">Exopolysaccharide production protein ExoZ</fullName>
    </submittedName>
</protein>
<feature type="transmembrane region" description="Helical" evidence="1">
    <location>
        <begin position="7"/>
        <end position="26"/>
    </location>
</feature>
<evidence type="ECO:0000313" key="3">
    <source>
        <dbReference type="EMBL" id="AVH43056.1"/>
    </source>
</evidence>
<dbReference type="Pfam" id="PF01757">
    <property type="entry name" value="Acyl_transf_3"/>
    <property type="match status" value="1"/>
</dbReference>
<feature type="transmembrane region" description="Helical" evidence="1">
    <location>
        <begin position="239"/>
        <end position="259"/>
    </location>
</feature>
<dbReference type="EMBL" id="CP026925">
    <property type="protein sequence ID" value="AVH43056.1"/>
    <property type="molecule type" value="Genomic_DNA"/>
</dbReference>
<feature type="transmembrane region" description="Helical" evidence="1">
    <location>
        <begin position="209"/>
        <end position="227"/>
    </location>
</feature>
<name>A0A2L2LFL3_AGRTU</name>
<keyword evidence="1" id="KW-0812">Transmembrane</keyword>
<feature type="transmembrane region" description="Helical" evidence="1">
    <location>
        <begin position="304"/>
        <end position="326"/>
    </location>
</feature>
<feature type="transmembrane region" description="Helical" evidence="1">
    <location>
        <begin position="75"/>
        <end position="104"/>
    </location>
</feature>
<gene>
    <name evidence="3" type="primary">exoZ</name>
    <name evidence="3" type="ORF">At1D1609_30010</name>
</gene>
<evidence type="ECO:0000259" key="2">
    <source>
        <dbReference type="Pfam" id="PF01757"/>
    </source>
</evidence>
<feature type="transmembrane region" description="Helical" evidence="1">
    <location>
        <begin position="124"/>
        <end position="145"/>
    </location>
</feature>
<evidence type="ECO:0000313" key="4">
    <source>
        <dbReference type="Proteomes" id="UP000237717"/>
    </source>
</evidence>
<dbReference type="GO" id="GO:0000271">
    <property type="term" value="P:polysaccharide biosynthetic process"/>
    <property type="evidence" value="ECO:0007669"/>
    <property type="project" value="TreeGrafter"/>
</dbReference>
<dbReference type="InterPro" id="IPR050879">
    <property type="entry name" value="Acyltransferase_3"/>
</dbReference>
<dbReference type="RefSeq" id="WP_065656022.1">
    <property type="nucleotide sequence ID" value="NZ_CP026925.1"/>
</dbReference>
<dbReference type="GO" id="GO:0016020">
    <property type="term" value="C:membrane"/>
    <property type="evidence" value="ECO:0007669"/>
    <property type="project" value="TreeGrafter"/>
</dbReference>
<keyword evidence="1" id="KW-0472">Membrane</keyword>
<dbReference type="PANTHER" id="PTHR23028:SF131">
    <property type="entry name" value="BLR2367 PROTEIN"/>
    <property type="match status" value="1"/>
</dbReference>
<dbReference type="Proteomes" id="UP000237717">
    <property type="component" value="Chromosome II"/>
</dbReference>
<keyword evidence="1" id="KW-1133">Transmembrane helix</keyword>
<dbReference type="PANTHER" id="PTHR23028">
    <property type="entry name" value="ACETYLTRANSFERASE"/>
    <property type="match status" value="1"/>
</dbReference>
<feature type="transmembrane region" description="Helical" evidence="1">
    <location>
        <begin position="152"/>
        <end position="172"/>
    </location>
</feature>
<feature type="transmembrane region" description="Helical" evidence="1">
    <location>
        <begin position="32"/>
        <end position="54"/>
    </location>
</feature>